<reference evidence="1" key="1">
    <citation type="journal article" date="2021" name="Proc. Natl. Acad. Sci. U.S.A.">
        <title>A Catalog of Tens of Thousands of Viruses from Human Metagenomes Reveals Hidden Associations with Chronic Diseases.</title>
        <authorList>
            <person name="Tisza M.J."/>
            <person name="Buck C.B."/>
        </authorList>
    </citation>
    <scope>NUCLEOTIDE SEQUENCE</scope>
    <source>
        <strain evidence="1">CtTXt1</strain>
    </source>
</reference>
<evidence type="ECO:0000313" key="1">
    <source>
        <dbReference type="EMBL" id="DAE03452.1"/>
    </source>
</evidence>
<organism evidence="1">
    <name type="scientific">Siphoviridae sp. ctTXt1</name>
    <dbReference type="NCBI Taxonomy" id="2825520"/>
    <lineage>
        <taxon>Viruses</taxon>
        <taxon>Duplodnaviria</taxon>
        <taxon>Heunggongvirae</taxon>
        <taxon>Uroviricota</taxon>
        <taxon>Caudoviricetes</taxon>
    </lineage>
</organism>
<accession>A0A8S5PB66</accession>
<name>A0A8S5PB66_9CAUD</name>
<dbReference type="EMBL" id="BK015366">
    <property type="protein sequence ID" value="DAE03452.1"/>
    <property type="molecule type" value="Genomic_DNA"/>
</dbReference>
<sequence length="96" mass="10797">MMTLSEEVLQQIKEMSSALLPPGEIAILLNIPVDQRDFFCDICKNHHSSPIYTAYHQGRLQTKLNLRKTVIKLAIAGSPAAEPLADKYMKEQSINE</sequence>
<protein>
    <submittedName>
        <fullName evidence="1">Uncharacterized protein</fullName>
    </submittedName>
</protein>
<proteinExistence type="predicted"/>